<gene>
    <name evidence="1" type="ORF">NUW58_g1949</name>
</gene>
<comment type="caution">
    <text evidence="1">The sequence shown here is derived from an EMBL/GenBank/DDBJ whole genome shotgun (WGS) entry which is preliminary data.</text>
</comment>
<evidence type="ECO:0000313" key="2">
    <source>
        <dbReference type="Proteomes" id="UP001143856"/>
    </source>
</evidence>
<dbReference type="EMBL" id="JAPDGR010000232">
    <property type="protein sequence ID" value="KAJ2993091.1"/>
    <property type="molecule type" value="Genomic_DNA"/>
</dbReference>
<keyword evidence="2" id="KW-1185">Reference proteome</keyword>
<proteinExistence type="predicted"/>
<evidence type="ECO:0000313" key="1">
    <source>
        <dbReference type="EMBL" id="KAJ2993091.1"/>
    </source>
</evidence>
<reference evidence="1" key="1">
    <citation type="submission" date="2022-10" db="EMBL/GenBank/DDBJ databases">
        <title>Genome Sequence of Xylaria curta.</title>
        <authorList>
            <person name="Buettner E."/>
        </authorList>
    </citation>
    <scope>NUCLEOTIDE SEQUENCE</scope>
    <source>
        <strain evidence="1">Babe10</strain>
    </source>
</reference>
<organism evidence="1 2">
    <name type="scientific">Xylaria curta</name>
    <dbReference type="NCBI Taxonomy" id="42375"/>
    <lineage>
        <taxon>Eukaryota</taxon>
        <taxon>Fungi</taxon>
        <taxon>Dikarya</taxon>
        <taxon>Ascomycota</taxon>
        <taxon>Pezizomycotina</taxon>
        <taxon>Sordariomycetes</taxon>
        <taxon>Xylariomycetidae</taxon>
        <taxon>Xylariales</taxon>
        <taxon>Xylariaceae</taxon>
        <taxon>Xylaria</taxon>
    </lineage>
</organism>
<accession>A0ACC1PJA1</accession>
<dbReference type="Proteomes" id="UP001143856">
    <property type="component" value="Unassembled WGS sequence"/>
</dbReference>
<sequence length="396" mass="43976">MGPHQADQAPKQSRKRKASTTLTRPTPQHLAVPVPPRAMSNGIPPHYAYLLDHWSTTLASFITMAPTAQNPFHTCITPMIAHSPSLRSAVCSMAAHHLGILRADPSLLNSATRHQIDAVSSLRNTIGTENPLVSLAIIMILQITDRLFTTNSGVNHLKGARVVIERAGPRTWNCDVGVFLLSLCCYHDAVVSVAGRTPPILGLGDNVSYLERLEPMQGLKILWAIIGQISSMGSQEEGLLDNQGTAIEHNLRDLDIYVSHEGDAAHTFHAYKEAAYIYLHRVWHNVGSPHPATLKHARDCLRHLFQVPVSSPLVSVHPWPFWTAACETIDSKLRGLVRDRLKAMYELRHLPSLKRLEQDIEDIWKIKDEERTVTGIDRVDCVQAILAIRNRGADLV</sequence>
<name>A0ACC1PJA1_9PEZI</name>
<protein>
    <submittedName>
        <fullName evidence="1">Uncharacterized protein</fullName>
    </submittedName>
</protein>